<dbReference type="Proteomes" id="UP000177177">
    <property type="component" value="Unassembled WGS sequence"/>
</dbReference>
<gene>
    <name evidence="1" type="ORF">A3C92_01095</name>
</gene>
<comment type="caution">
    <text evidence="1">The sequence shown here is derived from an EMBL/GenBank/DDBJ whole genome shotgun (WGS) entry which is preliminary data.</text>
</comment>
<dbReference type="EMBL" id="MHQN01000019">
    <property type="protein sequence ID" value="OHA03401.1"/>
    <property type="molecule type" value="Genomic_DNA"/>
</dbReference>
<evidence type="ECO:0000313" key="1">
    <source>
        <dbReference type="EMBL" id="OHA03401.1"/>
    </source>
</evidence>
<accession>A0A1G2KY54</accession>
<proteinExistence type="predicted"/>
<evidence type="ECO:0000313" key="2">
    <source>
        <dbReference type="Proteomes" id="UP000177177"/>
    </source>
</evidence>
<organism evidence="1 2">
    <name type="scientific">Candidatus Sungbacteria bacterium RIFCSPHIGHO2_02_FULL_53_17</name>
    <dbReference type="NCBI Taxonomy" id="1802275"/>
    <lineage>
        <taxon>Bacteria</taxon>
        <taxon>Candidatus Sungiibacteriota</taxon>
    </lineage>
</organism>
<reference evidence="1 2" key="1">
    <citation type="journal article" date="2016" name="Nat. Commun.">
        <title>Thousands of microbial genomes shed light on interconnected biogeochemical processes in an aquifer system.</title>
        <authorList>
            <person name="Anantharaman K."/>
            <person name="Brown C.T."/>
            <person name="Hug L.A."/>
            <person name="Sharon I."/>
            <person name="Castelle C.J."/>
            <person name="Probst A.J."/>
            <person name="Thomas B.C."/>
            <person name="Singh A."/>
            <person name="Wilkins M.J."/>
            <person name="Karaoz U."/>
            <person name="Brodie E.L."/>
            <person name="Williams K.H."/>
            <person name="Hubbard S.S."/>
            <person name="Banfield J.F."/>
        </authorList>
    </citation>
    <scope>NUCLEOTIDE SEQUENCE [LARGE SCALE GENOMIC DNA]</scope>
</reference>
<sequence>MKLGFCEEAAMNITNRLFSSMDGIYQFEHDGFIGFGDSKEDAALRQLKAANANWKLAENSILSKEYWERYFAQHPEQRPKHLIFYDGDPTSAIHKLQQGNNIGRADVSTDEGKLLGFDDRHITDIREDPRAKVGYDELVETAHRIITEHYSGGGK</sequence>
<dbReference type="AlphaFoldDB" id="A0A1G2KY54"/>
<protein>
    <submittedName>
        <fullName evidence="1">Uncharacterized protein</fullName>
    </submittedName>
</protein>
<name>A0A1G2KY54_9BACT</name>